<dbReference type="GO" id="GO:0006089">
    <property type="term" value="P:lactate metabolic process"/>
    <property type="evidence" value="ECO:0007669"/>
    <property type="project" value="TreeGrafter"/>
</dbReference>
<dbReference type="eggNOG" id="COG0039">
    <property type="taxonomic scope" value="Bacteria"/>
</dbReference>
<evidence type="ECO:0000313" key="4">
    <source>
        <dbReference type="Proteomes" id="UP000051181"/>
    </source>
</evidence>
<dbReference type="PANTHER" id="PTHR43128:SF16">
    <property type="entry name" value="L-LACTATE DEHYDROGENASE"/>
    <property type="match status" value="1"/>
</dbReference>
<dbReference type="Pfam" id="PF02866">
    <property type="entry name" value="Ldh_1_C"/>
    <property type="match status" value="1"/>
</dbReference>
<sequence>MKKNIVICGNADRVYAATLACLLVDFPLTINLLSDDGLSSERLQELVNAADLQNNIDVQLATPAIFKTADLLLITDLQAVPADISALDYATAILPEFRKLIASAMANGFTGKICLLQKYDELFTYFAWRFSGLPQSDIVGFGTFPATLLLERLLQKQLRVGRHDVRAYVVGTAQQPIVVWSRAYVGVAPVLTLVASETTDFDADKMMQLEQRVQQESGVEQFALQAICLQTVLRALLFEAGLLSTFTTLHPYTDDQLVAYSAPIYLSGSGTRQVTELSLTKEEQAELAASLAVTRDMITQIEQGGLGV</sequence>
<feature type="domain" description="Lactate/malate dehydrogenase C-terminal" evidence="2">
    <location>
        <begin position="153"/>
        <end position="302"/>
    </location>
</feature>
<proteinExistence type="inferred from homology"/>
<dbReference type="GO" id="GO:0004459">
    <property type="term" value="F:L-lactate dehydrogenase (NAD+) activity"/>
    <property type="evidence" value="ECO:0007669"/>
    <property type="project" value="TreeGrafter"/>
</dbReference>
<name>A0A0R1F011_9LACO</name>
<dbReference type="PANTHER" id="PTHR43128">
    <property type="entry name" value="L-2-HYDROXYCARBOXYLATE DEHYDROGENASE (NAD(P)(+))"/>
    <property type="match status" value="1"/>
</dbReference>
<dbReference type="SUPFAM" id="SSF56327">
    <property type="entry name" value="LDH C-terminal domain-like"/>
    <property type="match status" value="1"/>
</dbReference>
<evidence type="ECO:0000259" key="2">
    <source>
        <dbReference type="Pfam" id="PF02866"/>
    </source>
</evidence>
<dbReference type="AlphaFoldDB" id="A0A0R1F011"/>
<dbReference type="PATRIC" id="fig|913848.6.peg.2181"/>
<reference evidence="3 4" key="1">
    <citation type="journal article" date="2015" name="Genome Announc.">
        <title>Expanding the biotechnology potential of lactobacilli through comparative genomics of 213 strains and associated genera.</title>
        <authorList>
            <person name="Sun Z."/>
            <person name="Harris H.M."/>
            <person name="McCann A."/>
            <person name="Guo C."/>
            <person name="Argimon S."/>
            <person name="Zhang W."/>
            <person name="Yang X."/>
            <person name="Jeffery I.B."/>
            <person name="Cooney J.C."/>
            <person name="Kagawa T.F."/>
            <person name="Liu W."/>
            <person name="Song Y."/>
            <person name="Salvetti E."/>
            <person name="Wrobel A."/>
            <person name="Rasinkangas P."/>
            <person name="Parkhill J."/>
            <person name="Rea M.C."/>
            <person name="O'Sullivan O."/>
            <person name="Ritari J."/>
            <person name="Douillard F.P."/>
            <person name="Paul Ross R."/>
            <person name="Yang R."/>
            <person name="Briner A.E."/>
            <person name="Felis G.E."/>
            <person name="de Vos W.M."/>
            <person name="Barrangou R."/>
            <person name="Klaenhammer T.R."/>
            <person name="Caufield P.W."/>
            <person name="Cui Y."/>
            <person name="Zhang H."/>
            <person name="O'Toole P.W."/>
        </authorList>
    </citation>
    <scope>NUCLEOTIDE SEQUENCE [LARGE SCALE GENOMIC DNA]</scope>
    <source>
        <strain evidence="3 4">DSM 20001</strain>
    </source>
</reference>
<organism evidence="3 4">
    <name type="scientific">Loigolactobacillus coryniformis subsp. coryniformis KCTC 3167 = DSM 20001</name>
    <dbReference type="NCBI Taxonomy" id="913848"/>
    <lineage>
        <taxon>Bacteria</taxon>
        <taxon>Bacillati</taxon>
        <taxon>Bacillota</taxon>
        <taxon>Bacilli</taxon>
        <taxon>Lactobacillales</taxon>
        <taxon>Lactobacillaceae</taxon>
        <taxon>Loigolactobacillus</taxon>
    </lineage>
</organism>
<comment type="caution">
    <text evidence="3">The sequence shown here is derived from an EMBL/GenBank/DDBJ whole genome shotgun (WGS) entry which is preliminary data.</text>
</comment>
<accession>A0A0R1F011</accession>
<dbReference type="Gene3D" id="3.90.110.10">
    <property type="entry name" value="Lactate dehydrogenase/glycoside hydrolase, family 4, C-terminal"/>
    <property type="match status" value="1"/>
</dbReference>
<evidence type="ECO:0000256" key="1">
    <source>
        <dbReference type="ARBA" id="ARBA00006054"/>
    </source>
</evidence>
<gene>
    <name evidence="3" type="ORF">FD22_GL002135</name>
</gene>
<dbReference type="Proteomes" id="UP000051181">
    <property type="component" value="Unassembled WGS sequence"/>
</dbReference>
<dbReference type="RefSeq" id="WP_003677522.1">
    <property type="nucleotide sequence ID" value="NZ_CP017713.1"/>
</dbReference>
<protein>
    <submittedName>
        <fullName evidence="3">Malate lactate dehydrogenase</fullName>
    </submittedName>
</protein>
<dbReference type="Gene3D" id="3.40.50.720">
    <property type="entry name" value="NAD(P)-binding Rossmann-like Domain"/>
    <property type="match status" value="1"/>
</dbReference>
<dbReference type="GeneID" id="65916890"/>
<dbReference type="InterPro" id="IPR022383">
    <property type="entry name" value="Lactate/malate_DH_C"/>
</dbReference>
<comment type="similarity">
    <text evidence="1">Belongs to the LDH/MDH superfamily. LDH family.</text>
</comment>
<dbReference type="InterPro" id="IPR015955">
    <property type="entry name" value="Lactate_DH/Glyco_Ohase_4_C"/>
</dbReference>
<dbReference type="EMBL" id="AZCN01000068">
    <property type="protein sequence ID" value="KRK14750.1"/>
    <property type="molecule type" value="Genomic_DNA"/>
</dbReference>
<evidence type="ECO:0000313" key="3">
    <source>
        <dbReference type="EMBL" id="KRK14750.1"/>
    </source>
</evidence>